<keyword evidence="2" id="KW-1185">Reference proteome</keyword>
<dbReference type="EMBL" id="GG745350">
    <property type="protein sequence ID" value="KNE66640.1"/>
    <property type="molecule type" value="Genomic_DNA"/>
</dbReference>
<dbReference type="AlphaFoldDB" id="A0A0L0SW79"/>
<protein>
    <submittedName>
        <fullName evidence="1">Uncharacterized protein</fullName>
    </submittedName>
</protein>
<sequence>MTGAPAKILRLWLGQRSRRAPISFLLAGLLIHVSRFPLRPWHSIELVFPRRAALRYRGRLSAVLLGLLSRDHRPVARPAVICSTCSETTPLCLSWTHSRLPLSRVKRLIRESMEWARRSRPQSSRRARPRSKS</sequence>
<reference evidence="2" key="2">
    <citation type="submission" date="2009-11" db="EMBL/GenBank/DDBJ databases">
        <title>The Genome Sequence of Allomyces macrogynus strain ATCC 38327.</title>
        <authorList>
            <consortium name="The Broad Institute Genome Sequencing Platform"/>
            <person name="Russ C."/>
            <person name="Cuomo C."/>
            <person name="Shea T."/>
            <person name="Young S.K."/>
            <person name="Zeng Q."/>
            <person name="Koehrsen M."/>
            <person name="Haas B."/>
            <person name="Borodovsky M."/>
            <person name="Guigo R."/>
            <person name="Alvarado L."/>
            <person name="Berlin A."/>
            <person name="Borenstein D."/>
            <person name="Chen Z."/>
            <person name="Engels R."/>
            <person name="Freedman E."/>
            <person name="Gellesch M."/>
            <person name="Goldberg J."/>
            <person name="Griggs A."/>
            <person name="Gujja S."/>
            <person name="Heiman D."/>
            <person name="Hepburn T."/>
            <person name="Howarth C."/>
            <person name="Jen D."/>
            <person name="Larson L."/>
            <person name="Lewis B."/>
            <person name="Mehta T."/>
            <person name="Park D."/>
            <person name="Pearson M."/>
            <person name="Roberts A."/>
            <person name="Saif S."/>
            <person name="Shenoy N."/>
            <person name="Sisk P."/>
            <person name="Stolte C."/>
            <person name="Sykes S."/>
            <person name="Walk T."/>
            <person name="White J."/>
            <person name="Yandava C."/>
            <person name="Burger G."/>
            <person name="Gray M.W."/>
            <person name="Holland P.W.H."/>
            <person name="King N."/>
            <person name="Lang F.B.F."/>
            <person name="Roger A.J."/>
            <person name="Ruiz-Trillo I."/>
            <person name="Lander E."/>
            <person name="Nusbaum C."/>
        </authorList>
    </citation>
    <scope>NUCLEOTIDE SEQUENCE [LARGE SCALE GENOMIC DNA]</scope>
    <source>
        <strain evidence="2">ATCC 38327</strain>
    </source>
</reference>
<proteinExistence type="predicted"/>
<dbReference type="VEuPathDB" id="FungiDB:AMAG_19603"/>
<dbReference type="Proteomes" id="UP000054350">
    <property type="component" value="Unassembled WGS sequence"/>
</dbReference>
<reference evidence="1 2" key="1">
    <citation type="submission" date="2009-11" db="EMBL/GenBank/DDBJ databases">
        <title>Annotation of Allomyces macrogynus ATCC 38327.</title>
        <authorList>
            <consortium name="The Broad Institute Genome Sequencing Platform"/>
            <person name="Russ C."/>
            <person name="Cuomo C."/>
            <person name="Burger G."/>
            <person name="Gray M.W."/>
            <person name="Holland P.W.H."/>
            <person name="King N."/>
            <person name="Lang F.B.F."/>
            <person name="Roger A.J."/>
            <person name="Ruiz-Trillo I."/>
            <person name="Young S.K."/>
            <person name="Zeng Q."/>
            <person name="Gargeya S."/>
            <person name="Fitzgerald M."/>
            <person name="Haas B."/>
            <person name="Abouelleil A."/>
            <person name="Alvarado L."/>
            <person name="Arachchi H.M."/>
            <person name="Berlin A."/>
            <person name="Chapman S.B."/>
            <person name="Gearin G."/>
            <person name="Goldberg J."/>
            <person name="Griggs A."/>
            <person name="Gujja S."/>
            <person name="Hansen M."/>
            <person name="Heiman D."/>
            <person name="Howarth C."/>
            <person name="Larimer J."/>
            <person name="Lui A."/>
            <person name="MacDonald P.J.P."/>
            <person name="McCowen C."/>
            <person name="Montmayeur A."/>
            <person name="Murphy C."/>
            <person name="Neiman D."/>
            <person name="Pearson M."/>
            <person name="Priest M."/>
            <person name="Roberts A."/>
            <person name="Saif S."/>
            <person name="Shea T."/>
            <person name="Sisk P."/>
            <person name="Stolte C."/>
            <person name="Sykes S."/>
            <person name="Wortman J."/>
            <person name="Nusbaum C."/>
            <person name="Birren B."/>
        </authorList>
    </citation>
    <scope>NUCLEOTIDE SEQUENCE [LARGE SCALE GENOMIC DNA]</scope>
    <source>
        <strain evidence="1 2">ATCC 38327</strain>
    </source>
</reference>
<gene>
    <name evidence="1" type="ORF">AMAG_19603</name>
</gene>
<organism evidence="1 2">
    <name type="scientific">Allomyces macrogynus (strain ATCC 38327)</name>
    <name type="common">Allomyces javanicus var. macrogynus</name>
    <dbReference type="NCBI Taxonomy" id="578462"/>
    <lineage>
        <taxon>Eukaryota</taxon>
        <taxon>Fungi</taxon>
        <taxon>Fungi incertae sedis</taxon>
        <taxon>Blastocladiomycota</taxon>
        <taxon>Blastocladiomycetes</taxon>
        <taxon>Blastocladiales</taxon>
        <taxon>Blastocladiaceae</taxon>
        <taxon>Allomyces</taxon>
    </lineage>
</organism>
<evidence type="ECO:0000313" key="1">
    <source>
        <dbReference type="EMBL" id="KNE66640.1"/>
    </source>
</evidence>
<name>A0A0L0SW79_ALLM3</name>
<evidence type="ECO:0000313" key="2">
    <source>
        <dbReference type="Proteomes" id="UP000054350"/>
    </source>
</evidence>
<accession>A0A0L0SW79</accession>